<evidence type="ECO:0000259" key="11">
    <source>
        <dbReference type="Pfam" id="PF22456"/>
    </source>
</evidence>
<dbReference type="InterPro" id="IPR007863">
    <property type="entry name" value="Peptidase_M16_C"/>
</dbReference>
<evidence type="ECO:0000259" key="8">
    <source>
        <dbReference type="Pfam" id="PF00675"/>
    </source>
</evidence>
<organism evidence="12 13">
    <name type="scientific">Nadsonia fulvescens var. elongata DSM 6958</name>
    <dbReference type="NCBI Taxonomy" id="857566"/>
    <lineage>
        <taxon>Eukaryota</taxon>
        <taxon>Fungi</taxon>
        <taxon>Dikarya</taxon>
        <taxon>Ascomycota</taxon>
        <taxon>Saccharomycotina</taxon>
        <taxon>Dipodascomycetes</taxon>
        <taxon>Dipodascales</taxon>
        <taxon>Dipodascales incertae sedis</taxon>
        <taxon>Nadsonia</taxon>
    </lineage>
</organism>
<evidence type="ECO:0000256" key="1">
    <source>
        <dbReference type="ARBA" id="ARBA00007261"/>
    </source>
</evidence>
<evidence type="ECO:0000259" key="9">
    <source>
        <dbReference type="Pfam" id="PF05193"/>
    </source>
</evidence>
<name>A0A1E3PF01_9ASCO</name>
<evidence type="ECO:0000256" key="5">
    <source>
        <dbReference type="ARBA" id="ARBA00022833"/>
    </source>
</evidence>
<dbReference type="FunFam" id="3.30.830.10:FF:000003">
    <property type="entry name" value="Insulin-degrading enzyme"/>
    <property type="match status" value="1"/>
</dbReference>
<dbReference type="EMBL" id="KV454413">
    <property type="protein sequence ID" value="ODQ63961.1"/>
    <property type="molecule type" value="Genomic_DNA"/>
</dbReference>
<reference evidence="12 13" key="1">
    <citation type="journal article" date="2016" name="Proc. Natl. Acad. Sci. U.S.A.">
        <title>Comparative genomics of biotechnologically important yeasts.</title>
        <authorList>
            <person name="Riley R."/>
            <person name="Haridas S."/>
            <person name="Wolfe K.H."/>
            <person name="Lopes M.R."/>
            <person name="Hittinger C.T."/>
            <person name="Goeker M."/>
            <person name="Salamov A.A."/>
            <person name="Wisecaver J.H."/>
            <person name="Long T.M."/>
            <person name="Calvey C.H."/>
            <person name="Aerts A.L."/>
            <person name="Barry K.W."/>
            <person name="Choi C."/>
            <person name="Clum A."/>
            <person name="Coughlan A.Y."/>
            <person name="Deshpande S."/>
            <person name="Douglass A.P."/>
            <person name="Hanson S.J."/>
            <person name="Klenk H.-P."/>
            <person name="LaButti K.M."/>
            <person name="Lapidus A."/>
            <person name="Lindquist E.A."/>
            <person name="Lipzen A.M."/>
            <person name="Meier-Kolthoff J.P."/>
            <person name="Ohm R.A."/>
            <person name="Otillar R.P."/>
            <person name="Pangilinan J.L."/>
            <person name="Peng Y."/>
            <person name="Rokas A."/>
            <person name="Rosa C.A."/>
            <person name="Scheuner C."/>
            <person name="Sibirny A.A."/>
            <person name="Slot J.C."/>
            <person name="Stielow J.B."/>
            <person name="Sun H."/>
            <person name="Kurtzman C.P."/>
            <person name="Blackwell M."/>
            <person name="Grigoriev I.V."/>
            <person name="Jeffries T.W."/>
        </authorList>
    </citation>
    <scope>NUCLEOTIDE SEQUENCE [LARGE SCALE GENOMIC DNA]</scope>
    <source>
        <strain evidence="12 13">DSM 6958</strain>
    </source>
</reference>
<dbReference type="FunFam" id="3.30.830.10:FF:000004">
    <property type="entry name" value="Putative insulin-degrading enzyme"/>
    <property type="match status" value="1"/>
</dbReference>
<dbReference type="InterPro" id="IPR050626">
    <property type="entry name" value="Peptidase_M16"/>
</dbReference>
<feature type="domain" description="Peptidase M16 middle/third" evidence="10">
    <location>
        <begin position="383"/>
        <end position="661"/>
    </location>
</feature>
<dbReference type="Pfam" id="PF00675">
    <property type="entry name" value="Peptidase_M16"/>
    <property type="match status" value="1"/>
</dbReference>
<dbReference type="FunFam" id="3.30.830.10:FF:000005">
    <property type="entry name" value="nardilysin isoform X1"/>
    <property type="match status" value="1"/>
</dbReference>
<dbReference type="GO" id="GO:0043171">
    <property type="term" value="P:peptide catabolic process"/>
    <property type="evidence" value="ECO:0007669"/>
    <property type="project" value="TreeGrafter"/>
</dbReference>
<evidence type="ECO:0000313" key="13">
    <source>
        <dbReference type="Proteomes" id="UP000095009"/>
    </source>
</evidence>
<evidence type="ECO:0000256" key="2">
    <source>
        <dbReference type="ARBA" id="ARBA00022670"/>
    </source>
</evidence>
<dbReference type="InterPro" id="IPR032632">
    <property type="entry name" value="Peptidase_M16_M"/>
</dbReference>
<dbReference type="GO" id="GO:0005829">
    <property type="term" value="C:cytosol"/>
    <property type="evidence" value="ECO:0007669"/>
    <property type="project" value="TreeGrafter"/>
</dbReference>
<dbReference type="Pfam" id="PF22456">
    <property type="entry name" value="PqqF-like_C_4"/>
    <property type="match status" value="1"/>
</dbReference>
<dbReference type="AlphaFoldDB" id="A0A1E3PF01"/>
<dbReference type="STRING" id="857566.A0A1E3PF01"/>
<dbReference type="InterPro" id="IPR011765">
    <property type="entry name" value="Pept_M16_N"/>
</dbReference>
<dbReference type="Gene3D" id="3.30.830.10">
    <property type="entry name" value="Metalloenzyme, LuxS/M16 peptidase-like"/>
    <property type="match status" value="4"/>
</dbReference>
<dbReference type="OrthoDB" id="952271at2759"/>
<dbReference type="GO" id="GO:0004222">
    <property type="term" value="F:metalloendopeptidase activity"/>
    <property type="evidence" value="ECO:0007669"/>
    <property type="project" value="InterPro"/>
</dbReference>
<evidence type="ECO:0000256" key="7">
    <source>
        <dbReference type="RuleBase" id="RU004447"/>
    </source>
</evidence>
<evidence type="ECO:0000256" key="6">
    <source>
        <dbReference type="ARBA" id="ARBA00023049"/>
    </source>
</evidence>
<dbReference type="SUPFAM" id="SSF63411">
    <property type="entry name" value="LuxS/MPP-like metallohydrolase"/>
    <property type="match status" value="4"/>
</dbReference>
<keyword evidence="3" id="KW-0479">Metal-binding</keyword>
<dbReference type="PANTHER" id="PTHR43690:SF18">
    <property type="entry name" value="INSULIN-DEGRADING ENZYME-RELATED"/>
    <property type="match status" value="1"/>
</dbReference>
<evidence type="ECO:0000259" key="10">
    <source>
        <dbReference type="Pfam" id="PF16187"/>
    </source>
</evidence>
<feature type="domain" description="Peptidase M16 N-terminal" evidence="8">
    <location>
        <begin position="36"/>
        <end position="171"/>
    </location>
</feature>
<proteinExistence type="inferred from homology"/>
<sequence>MNSLKSSPVVVASDIEHPIVDDRKYRVIKLANDLEILVIHDPDTDKSSAALDVNVGSFSDPPTLPGLAHFCEHLLFMGTEKYPQENDYSQYLSEHSGYSNAYTSSDDTNYYFEVAQEYLEGALDRFAQFFIAPLFSPDCKEREIRAVDSENKKNLQSDMWRLYQLEKSMANSKHPYNNFSTGNYETLHTNPASQGIDVREELLKFHGERYSANLMKLVVLGRESLDTLEKWVVSMFSDVKNLNKPKPSYEAIPFTSKELKKFVKAKPVMDVKTLELNFPVPDQYVDYDTRSTHYFSHLIGHEGPGSLLFYLKKKGWVNSLSAGSMHLSKGTDMFAINLDLTDNGIGHYEEIIINIFQFLKLLSDTPPQEWIFNELRDVADANFKFSQKSGASSTASRLSAVMQRDLPREFLLSTSLMRKYDPSKLEEFIGCFTPDNFFAVLVGQELTGLDQKEKWYGTEYSMQNIQTDFYLKLKNCNLNEELHIPLPNEFIPTDFEVEVKEVESPLKSPWLILNEKNHRLWHKKDDRFWVPKAYSTINIKLPFVHISPSNAVKSSLFVDLINDALVEFAYDAEIAGLRYSVSLSRYGIHVALNGYNHKMSILLRKILQKFADFKVDPERFSILREKNQKTYKNFGYGVPYNQVGHYSGHLLNENVWSIEESAVAIDELTFEQMEEFASKFWHNFSVESLIHGNLSEDEAVAFAKIVDATFSPKGLDQLFSSRSLILPVESSHYLNVPLKDEKNINSCIDYMVQTGNIDQKRDRALVELLGQIGQEPAFNQLRTKEQLGYVVFSGVRTTRTTLLYRVLIQSERTTDYLEERIDAFLNKLEKILRTQTEEEFKTHVESLVAKRLEKKKNLSEEHARFWNHIQSGYYDFLQHEVDVEELNLLTRNDILEFFISKVSPKSKSRSKLVINLQSQHPIAQTSEKIIESGLLAYFFEVDLEVAGNDISKAVKEFDGKSKDHIVDIVELVAKKINEAEGVKFTEEQQSDAVKYLETILDDNYRSSYPEGTVIEDINHFKSSLEFTKDPNPVKELTGYKKPDSK</sequence>
<gene>
    <name evidence="12" type="ORF">NADFUDRAFT_28003</name>
</gene>
<dbReference type="InterPro" id="IPR054734">
    <property type="entry name" value="PqqF-like_C_4"/>
</dbReference>
<dbReference type="GO" id="GO:0046872">
    <property type="term" value="F:metal ion binding"/>
    <property type="evidence" value="ECO:0007669"/>
    <property type="project" value="UniProtKB-KW"/>
</dbReference>
<dbReference type="PROSITE" id="PS00143">
    <property type="entry name" value="INSULINASE"/>
    <property type="match status" value="1"/>
</dbReference>
<dbReference type="Proteomes" id="UP000095009">
    <property type="component" value="Unassembled WGS sequence"/>
</dbReference>
<keyword evidence="2" id="KW-0645">Protease</keyword>
<dbReference type="PANTHER" id="PTHR43690">
    <property type="entry name" value="NARDILYSIN"/>
    <property type="match status" value="1"/>
</dbReference>
<keyword evidence="5" id="KW-0862">Zinc</keyword>
<comment type="similarity">
    <text evidence="1 7">Belongs to the peptidase M16 family.</text>
</comment>
<accession>A0A1E3PF01</accession>
<keyword evidence="13" id="KW-1185">Reference proteome</keyword>
<keyword evidence="6" id="KW-0482">Metalloprotease</keyword>
<dbReference type="InterPro" id="IPR001431">
    <property type="entry name" value="Pept_M16_Zn_BS"/>
</dbReference>
<feature type="domain" description="Peptidase M16 C-terminal" evidence="9">
    <location>
        <begin position="199"/>
        <end position="376"/>
    </location>
</feature>
<feature type="domain" description="Coenzyme PQQ synthesis protein F-like C-terminal lobe" evidence="11">
    <location>
        <begin position="768"/>
        <end position="866"/>
    </location>
</feature>
<protein>
    <submittedName>
        <fullName evidence="12">Uncharacterized protein</fullName>
    </submittedName>
</protein>
<evidence type="ECO:0000256" key="4">
    <source>
        <dbReference type="ARBA" id="ARBA00022801"/>
    </source>
</evidence>
<dbReference type="InterPro" id="IPR011249">
    <property type="entry name" value="Metalloenz_LuxS/M16"/>
</dbReference>
<dbReference type="GO" id="GO:0005739">
    <property type="term" value="C:mitochondrion"/>
    <property type="evidence" value="ECO:0007669"/>
    <property type="project" value="TreeGrafter"/>
</dbReference>
<dbReference type="GO" id="GO:0051603">
    <property type="term" value="P:proteolysis involved in protein catabolic process"/>
    <property type="evidence" value="ECO:0007669"/>
    <property type="project" value="TreeGrafter"/>
</dbReference>
<dbReference type="Pfam" id="PF05193">
    <property type="entry name" value="Peptidase_M16_C"/>
    <property type="match status" value="1"/>
</dbReference>
<dbReference type="Pfam" id="PF16187">
    <property type="entry name" value="Peptidase_M16_M"/>
    <property type="match status" value="1"/>
</dbReference>
<keyword evidence="4" id="KW-0378">Hydrolase</keyword>
<evidence type="ECO:0000256" key="3">
    <source>
        <dbReference type="ARBA" id="ARBA00022723"/>
    </source>
</evidence>
<evidence type="ECO:0000313" key="12">
    <source>
        <dbReference type="EMBL" id="ODQ63961.1"/>
    </source>
</evidence>